<comment type="subunit">
    <text evidence="2 16">Homodimer.</text>
</comment>
<dbReference type="InterPro" id="IPR020826">
    <property type="entry name" value="Transketolase_BS"/>
</dbReference>
<feature type="binding site" evidence="13">
    <location>
        <position position="186"/>
    </location>
    <ligand>
        <name>thiamine diphosphate</name>
        <dbReference type="ChEBI" id="CHEBI:58937"/>
    </ligand>
</feature>
<feature type="binding site" evidence="12">
    <location>
        <position position="498"/>
    </location>
    <ligand>
        <name>substrate</name>
    </ligand>
</feature>
<comment type="function">
    <text evidence="16">Catalyzes the transfer of a two-carbon ketol group from a ketose donor to an aldose acceptor, via a covalent intermediate with the cofactor thiamine pyrophosphate.</text>
</comment>
<evidence type="ECO:0000256" key="8">
    <source>
        <dbReference type="ARBA" id="ARBA00023052"/>
    </source>
</evidence>
<evidence type="ECO:0000313" key="19">
    <source>
        <dbReference type="Proteomes" id="UP000186795"/>
    </source>
</evidence>
<feature type="binding site" evidence="12">
    <location>
        <position position="291"/>
    </location>
    <ligand>
        <name>substrate</name>
    </ligand>
</feature>
<dbReference type="GO" id="GO:0046872">
    <property type="term" value="F:metal ion binding"/>
    <property type="evidence" value="ECO:0007669"/>
    <property type="project" value="UniProtKB-KW"/>
</dbReference>
<keyword evidence="7 14" id="KW-0460">Magnesium</keyword>
<feature type="binding site" evidence="14">
    <location>
        <position position="215"/>
    </location>
    <ligand>
        <name>Mg(2+)</name>
        <dbReference type="ChEBI" id="CHEBI:18420"/>
    </ligand>
</feature>
<comment type="cofactor">
    <cofactor evidence="16">
        <name>Mg(2+)</name>
        <dbReference type="ChEBI" id="CHEBI:18420"/>
    </cofactor>
    <cofactor evidence="16">
        <name>Ca(2+)</name>
        <dbReference type="ChEBI" id="CHEBI:29108"/>
    </cofactor>
    <cofactor evidence="16">
        <name>Mn(2+)</name>
        <dbReference type="ChEBI" id="CHEBI:29035"/>
    </cofactor>
    <cofactor evidence="16">
        <name>Co(2+)</name>
        <dbReference type="ChEBI" id="CHEBI:48828"/>
    </cofactor>
    <text evidence="16">Binds 1 Mg(2+) ion per subunit. Can also utilize other divalent metal cations, such as Ca(2+), Mn(2+) and Co(2+).</text>
</comment>
<dbReference type="InterPro" id="IPR049557">
    <property type="entry name" value="Transketolase_CS"/>
</dbReference>
<evidence type="ECO:0000256" key="6">
    <source>
        <dbReference type="ARBA" id="ARBA00022723"/>
    </source>
</evidence>
<dbReference type="CDD" id="cd07033">
    <property type="entry name" value="TPP_PYR_DXS_TK_like"/>
    <property type="match status" value="1"/>
</dbReference>
<dbReference type="Gene3D" id="3.40.50.920">
    <property type="match status" value="1"/>
</dbReference>
<name>A0A1N7KJQ6_9BACL</name>
<dbReference type="Gene3D" id="3.40.50.970">
    <property type="match status" value="2"/>
</dbReference>
<comment type="cofactor">
    <cofactor evidence="14">
        <name>Mg(2+)</name>
        <dbReference type="ChEBI" id="CHEBI:18420"/>
    </cofactor>
    <text evidence="14">Binds 1 Mg(2+) ion per subunit. Can also utilize other divalent metal cations, such as Ca(2+), Mn(2+) and Co(2+).</text>
</comment>
<dbReference type="FunFam" id="3.40.50.970:FF:000003">
    <property type="entry name" value="Transketolase"/>
    <property type="match status" value="1"/>
</dbReference>
<evidence type="ECO:0000256" key="16">
    <source>
        <dbReference type="RuleBase" id="RU004996"/>
    </source>
</evidence>
<feature type="active site" description="Proton donor" evidence="11">
    <location>
        <position position="440"/>
    </location>
</feature>
<feature type="site" description="Important for catalytic activity" evidence="15">
    <location>
        <position position="291"/>
    </location>
</feature>
<feature type="binding site" evidence="14">
    <location>
        <position position="185"/>
    </location>
    <ligand>
        <name>Mg(2+)</name>
        <dbReference type="ChEBI" id="CHEBI:18420"/>
    </ligand>
</feature>
<keyword evidence="16" id="KW-0106">Calcium</keyword>
<evidence type="ECO:0000256" key="13">
    <source>
        <dbReference type="PIRSR" id="PIRSR605478-3"/>
    </source>
</evidence>
<dbReference type="Proteomes" id="UP000186795">
    <property type="component" value="Unassembled WGS sequence"/>
</dbReference>
<dbReference type="EMBL" id="FTOD01000003">
    <property type="protein sequence ID" value="SIS61829.1"/>
    <property type="molecule type" value="Genomic_DNA"/>
</dbReference>
<dbReference type="CDD" id="cd02012">
    <property type="entry name" value="TPP_TK"/>
    <property type="match status" value="1"/>
</dbReference>
<comment type="cofactor">
    <cofactor evidence="13">
        <name>thiamine diphosphate</name>
        <dbReference type="ChEBI" id="CHEBI:58937"/>
    </cofactor>
    <text evidence="13">Binds 1 thiamine pyrophosphate per subunit. During the reaction, the substrate forms a covalent intermediate with the cofactor.</text>
</comment>
<evidence type="ECO:0000313" key="18">
    <source>
        <dbReference type="EMBL" id="SIS61829.1"/>
    </source>
</evidence>
<dbReference type="SUPFAM" id="SSF52518">
    <property type="entry name" value="Thiamin diphosphate-binding fold (THDP-binding)"/>
    <property type="match status" value="2"/>
</dbReference>
<evidence type="ECO:0000256" key="7">
    <source>
        <dbReference type="ARBA" id="ARBA00022842"/>
    </source>
</evidence>
<dbReference type="PANTHER" id="PTHR43522:SF2">
    <property type="entry name" value="TRANSKETOLASE 1-RELATED"/>
    <property type="match status" value="1"/>
</dbReference>
<feature type="binding site" evidence="12">
    <location>
        <position position="413"/>
    </location>
    <ligand>
        <name>substrate</name>
    </ligand>
</feature>
<keyword evidence="5 16" id="KW-0808">Transferase</keyword>
<dbReference type="InterPro" id="IPR005475">
    <property type="entry name" value="Transketolase-like_Pyr-bd"/>
</dbReference>
<reference evidence="19" key="1">
    <citation type="submission" date="2017-01" db="EMBL/GenBank/DDBJ databases">
        <authorList>
            <person name="Varghese N."/>
            <person name="Submissions S."/>
        </authorList>
    </citation>
    <scope>NUCLEOTIDE SEQUENCE [LARGE SCALE GENOMIC DNA]</scope>
    <source>
        <strain evidence="19">DSM 45196</strain>
    </source>
</reference>
<evidence type="ECO:0000256" key="1">
    <source>
        <dbReference type="ARBA" id="ARBA00007131"/>
    </source>
</evidence>
<evidence type="ECO:0000256" key="4">
    <source>
        <dbReference type="ARBA" id="ARBA00016662"/>
    </source>
</evidence>
<feature type="binding site" evidence="12">
    <location>
        <position position="490"/>
    </location>
    <ligand>
        <name>substrate</name>
    </ligand>
</feature>
<dbReference type="FunFam" id="3.40.50.970:FF:000004">
    <property type="entry name" value="Transketolase"/>
    <property type="match status" value="1"/>
</dbReference>
<evidence type="ECO:0000256" key="14">
    <source>
        <dbReference type="PIRSR" id="PIRSR605478-4"/>
    </source>
</evidence>
<dbReference type="Pfam" id="PF22613">
    <property type="entry name" value="Transketolase_C_1"/>
    <property type="match status" value="1"/>
</dbReference>
<dbReference type="NCBIfam" id="TIGR00232">
    <property type="entry name" value="tktlase_bact"/>
    <property type="match status" value="1"/>
</dbReference>
<feature type="binding site" evidence="13">
    <location>
        <position position="215"/>
    </location>
    <ligand>
        <name>thiamine diphosphate</name>
        <dbReference type="ChEBI" id="CHEBI:58937"/>
    </ligand>
</feature>
<feature type="domain" description="Transketolase-like pyrimidine-binding" evidence="17">
    <location>
        <begin position="383"/>
        <end position="554"/>
    </location>
</feature>
<dbReference type="GO" id="GO:0005829">
    <property type="term" value="C:cytosol"/>
    <property type="evidence" value="ECO:0007669"/>
    <property type="project" value="TreeGrafter"/>
</dbReference>
<dbReference type="PANTHER" id="PTHR43522">
    <property type="entry name" value="TRANSKETOLASE"/>
    <property type="match status" value="1"/>
</dbReference>
<protein>
    <recommendedName>
        <fullName evidence="4 10">Transketolase</fullName>
        <ecNumber evidence="3 10">2.2.1.1</ecNumber>
    </recommendedName>
</protein>
<sequence>MRGFLFGYAIIRLSEKAEDKEDFTFMPNTGQSIETLAVNTIRMLSIDGVEQAKSGHPGMPMGAAPMAYTLWSRYMKHNPDHPDWFDRDRFILSAGHGSMLLYSLLHLFGYDLSMEELKNFRQWGSKTPGHPEFGHTPGVEATTGPLGQGISNAVGMAMAEAHLAAVFNRDGYPVIDHYTYTICGDGDLMEGVSAEAASLAGHLRLGKLIALYDSNDISLDGETNLSFTENVQQRFEAYGWQVLRVEEENNLDAIASAIEEARSETSRPTLIEVKTTIGYGSPNLAGTSEVHGKAIGAEEAAQVRKAYGWQWDEPFYVPEEVKSHFRTLKEKGIQAEAEWQRLFENYKQAHPELGERLEKAIRGELPAGWEEKLPVYEVGSKKIATRAASGETLNALARTIPHLVGGSADLASSNQTMLKEERDFQAGDYAGRNIWFGVREHAMGAALNGMAYHGGLRPYGGTFLVFSDYMRGAMRLSALSGLPVLYVLTHDSISVGEDGPTHEPVEQIPSLRLIPNLKVFRPGDANETVAAYRYAMMKTDGPVAMALSRQGLPVLEGTADRGRDGVLRGGYVLVEAEKGNPDVILIATGSEVHLAVEARKELGKEGIQARVVSMPCRELFAEQPEAYRDEVLPSTVRARVAIEAAHPSGWEKYTGDRGAVIGIDTFGASAPGPQVMEQYGFTVENVVQHVKKVLQA</sequence>
<keyword evidence="19" id="KW-1185">Reference proteome</keyword>
<feature type="binding site" evidence="13">
    <location>
        <begin position="144"/>
        <end position="146"/>
    </location>
    <ligand>
        <name>thiamine diphosphate</name>
        <dbReference type="ChEBI" id="CHEBI:58937"/>
    </ligand>
</feature>
<dbReference type="InterPro" id="IPR009014">
    <property type="entry name" value="Transketo_C/PFOR_II"/>
</dbReference>
<evidence type="ECO:0000256" key="3">
    <source>
        <dbReference type="ARBA" id="ARBA00013152"/>
    </source>
</evidence>
<dbReference type="SMART" id="SM00861">
    <property type="entry name" value="Transket_pyr"/>
    <property type="match status" value="1"/>
</dbReference>
<feature type="binding site" evidence="13">
    <location>
        <position position="466"/>
    </location>
    <ligand>
        <name>thiamine diphosphate</name>
        <dbReference type="ChEBI" id="CHEBI:58937"/>
    </ligand>
</feature>
<dbReference type="Pfam" id="PF02779">
    <property type="entry name" value="Transket_pyr"/>
    <property type="match status" value="1"/>
</dbReference>
<dbReference type="InterPro" id="IPR029061">
    <property type="entry name" value="THDP-binding"/>
</dbReference>
<feature type="binding site" evidence="14">
    <location>
        <position position="217"/>
    </location>
    <ligand>
        <name>Mg(2+)</name>
        <dbReference type="ChEBI" id="CHEBI:18420"/>
    </ligand>
</feature>
<feature type="binding site" evidence="13">
    <location>
        <position position="96"/>
    </location>
    <ligand>
        <name>thiamine diphosphate</name>
        <dbReference type="ChEBI" id="CHEBI:58937"/>
    </ligand>
</feature>
<feature type="binding site" evidence="12">
    <location>
        <position position="386"/>
    </location>
    <ligand>
        <name>substrate</name>
    </ligand>
</feature>
<proteinExistence type="inferred from homology"/>
<evidence type="ECO:0000256" key="10">
    <source>
        <dbReference type="NCBIfam" id="TIGR00232"/>
    </source>
</evidence>
<evidence type="ECO:0000256" key="15">
    <source>
        <dbReference type="PIRSR" id="PIRSR605478-5"/>
    </source>
</evidence>
<feature type="binding site" evidence="12">
    <location>
        <position position="502"/>
    </location>
    <ligand>
        <name>substrate</name>
    </ligand>
</feature>
<organism evidence="18 19">
    <name type="scientific">Kroppenstedtia eburnea</name>
    <dbReference type="NCBI Taxonomy" id="714067"/>
    <lineage>
        <taxon>Bacteria</taxon>
        <taxon>Bacillati</taxon>
        <taxon>Bacillota</taxon>
        <taxon>Bacilli</taxon>
        <taxon>Bacillales</taxon>
        <taxon>Thermoactinomycetaceae</taxon>
        <taxon>Kroppenstedtia</taxon>
    </lineage>
</organism>
<feature type="binding site" evidence="12">
    <location>
        <position position="549"/>
    </location>
    <ligand>
        <name>substrate</name>
    </ligand>
</feature>
<keyword evidence="6 14" id="KW-0479">Metal-binding</keyword>
<feature type="binding site" evidence="13">
    <location>
        <position position="291"/>
    </location>
    <ligand>
        <name>thiamine diphosphate</name>
        <dbReference type="ChEBI" id="CHEBI:58937"/>
    </ligand>
</feature>
<accession>A0A1N7KJQ6</accession>
<dbReference type="InterPro" id="IPR033247">
    <property type="entry name" value="Transketolase_fam"/>
</dbReference>
<dbReference type="Pfam" id="PF00456">
    <property type="entry name" value="Transketolase_N"/>
    <property type="match status" value="1"/>
</dbReference>
<evidence type="ECO:0000259" key="17">
    <source>
        <dbReference type="SMART" id="SM00861"/>
    </source>
</evidence>
<dbReference type="EC" id="2.2.1.1" evidence="3 10"/>
<dbReference type="GO" id="GO:0006098">
    <property type="term" value="P:pentose-phosphate shunt"/>
    <property type="evidence" value="ECO:0007669"/>
    <property type="project" value="TreeGrafter"/>
</dbReference>
<evidence type="ECO:0000256" key="9">
    <source>
        <dbReference type="ARBA" id="ARBA00049473"/>
    </source>
</evidence>
<dbReference type="PROSITE" id="PS00801">
    <property type="entry name" value="TRANSKETOLASE_1"/>
    <property type="match status" value="1"/>
</dbReference>
<dbReference type="SUPFAM" id="SSF52922">
    <property type="entry name" value="TK C-terminal domain-like"/>
    <property type="match status" value="1"/>
</dbReference>
<comment type="similarity">
    <text evidence="1 16">Belongs to the transketolase family.</text>
</comment>
<gene>
    <name evidence="18" type="ORF">SAMN05421790_103116</name>
</gene>
<evidence type="ECO:0000256" key="5">
    <source>
        <dbReference type="ARBA" id="ARBA00022679"/>
    </source>
</evidence>
<feature type="binding site" evidence="12">
    <location>
        <position position="56"/>
    </location>
    <ligand>
        <name>substrate</name>
    </ligand>
</feature>
<dbReference type="InterPro" id="IPR005478">
    <property type="entry name" value="Transketolase_bac-like"/>
</dbReference>
<evidence type="ECO:0000256" key="2">
    <source>
        <dbReference type="ARBA" id="ARBA00011738"/>
    </source>
</evidence>
<keyword evidence="8 13" id="KW-0786">Thiamine pyrophosphate</keyword>
<dbReference type="FunFam" id="3.40.50.920:FF:000003">
    <property type="entry name" value="Transketolase"/>
    <property type="match status" value="1"/>
</dbReference>
<evidence type="ECO:0000256" key="11">
    <source>
        <dbReference type="PIRSR" id="PIRSR605478-1"/>
    </source>
</evidence>
<feature type="site" description="Important for catalytic activity" evidence="15">
    <location>
        <position position="56"/>
    </location>
</feature>
<evidence type="ECO:0000256" key="12">
    <source>
        <dbReference type="PIRSR" id="PIRSR605478-2"/>
    </source>
</evidence>
<dbReference type="PROSITE" id="PS00802">
    <property type="entry name" value="TRANSKETOLASE_2"/>
    <property type="match status" value="1"/>
</dbReference>
<dbReference type="AlphaFoldDB" id="A0A1N7KJQ6"/>
<comment type="catalytic activity">
    <reaction evidence="9 16">
        <text>D-sedoheptulose 7-phosphate + D-glyceraldehyde 3-phosphate = aldehydo-D-ribose 5-phosphate + D-xylulose 5-phosphate</text>
        <dbReference type="Rhea" id="RHEA:10508"/>
        <dbReference type="ChEBI" id="CHEBI:57483"/>
        <dbReference type="ChEBI" id="CHEBI:57737"/>
        <dbReference type="ChEBI" id="CHEBI:58273"/>
        <dbReference type="ChEBI" id="CHEBI:59776"/>
        <dbReference type="EC" id="2.2.1.1"/>
    </reaction>
</comment>
<dbReference type="GO" id="GO:0004802">
    <property type="term" value="F:transketolase activity"/>
    <property type="evidence" value="ECO:0007669"/>
    <property type="project" value="UniProtKB-UniRule"/>
</dbReference>
<dbReference type="InterPro" id="IPR005474">
    <property type="entry name" value="Transketolase_N"/>
</dbReference>
<dbReference type="InterPro" id="IPR055152">
    <property type="entry name" value="Transketolase-like_C_2"/>
</dbReference>